<protein>
    <submittedName>
        <fullName evidence="5">Polysaccharide deacetylase</fullName>
    </submittedName>
</protein>
<dbReference type="STRING" id="477974.Daud_0935"/>
<evidence type="ECO:0000256" key="1">
    <source>
        <dbReference type="ARBA" id="ARBA00022723"/>
    </source>
</evidence>
<dbReference type="KEGG" id="dau:Daud_0935"/>
<dbReference type="PANTHER" id="PTHR10587:SF133">
    <property type="entry name" value="CHITIN DEACETYLASE 1-RELATED"/>
    <property type="match status" value="1"/>
</dbReference>
<proteinExistence type="predicted"/>
<evidence type="ECO:0000313" key="6">
    <source>
        <dbReference type="Proteomes" id="UP000008544"/>
    </source>
</evidence>
<feature type="domain" description="NodB homology" evidence="4">
    <location>
        <begin position="41"/>
        <end position="217"/>
    </location>
</feature>
<dbReference type="GO" id="GO:0016810">
    <property type="term" value="F:hydrolase activity, acting on carbon-nitrogen (but not peptide) bonds"/>
    <property type="evidence" value="ECO:0007669"/>
    <property type="project" value="InterPro"/>
</dbReference>
<feature type="region of interest" description="Disordered" evidence="3">
    <location>
        <begin position="227"/>
        <end position="247"/>
    </location>
</feature>
<dbReference type="GO" id="GO:0046872">
    <property type="term" value="F:metal ion binding"/>
    <property type="evidence" value="ECO:0007669"/>
    <property type="project" value="UniProtKB-KW"/>
</dbReference>
<dbReference type="Proteomes" id="UP000008544">
    <property type="component" value="Chromosome"/>
</dbReference>
<reference evidence="6" key="1">
    <citation type="submission" date="2007-10" db="EMBL/GenBank/DDBJ databases">
        <title>Complete sequence of chromosome of Desulforudis audaxviator MP104C.</title>
        <authorList>
            <person name="Copeland A."/>
            <person name="Lucas S."/>
            <person name="Lapidus A."/>
            <person name="Barry K."/>
            <person name="Glavina del Rio T."/>
            <person name="Dalin E."/>
            <person name="Tice H."/>
            <person name="Bruce D."/>
            <person name="Pitluck S."/>
            <person name="Lowry S.R."/>
            <person name="Larimer F."/>
            <person name="Land M.L."/>
            <person name="Hauser L."/>
            <person name="Kyrpides N."/>
            <person name="Ivanova N.N."/>
            <person name="Richardson P."/>
        </authorList>
    </citation>
    <scope>NUCLEOTIDE SEQUENCE [LARGE SCALE GENOMIC DNA]</scope>
    <source>
        <strain evidence="6">MP104C</strain>
    </source>
</reference>
<keyword evidence="1" id="KW-0479">Metal-binding</keyword>
<reference evidence="5 6" key="2">
    <citation type="journal article" date="2008" name="Science">
        <title>Environmental genomics reveals a single-species ecosystem deep within Earth.</title>
        <authorList>
            <person name="Chivian D."/>
            <person name="Brodie E.L."/>
            <person name="Alm E.J."/>
            <person name="Culley D.E."/>
            <person name="Dehal P.S."/>
            <person name="Desantis T.Z."/>
            <person name="Gihring T.M."/>
            <person name="Lapidus A."/>
            <person name="Lin L.H."/>
            <person name="Lowry S.R."/>
            <person name="Moser D.P."/>
            <person name="Richardson P.M."/>
            <person name="Southam G."/>
            <person name="Wanger G."/>
            <person name="Pratt L.M."/>
            <person name="Andersen G.L."/>
            <person name="Hazen T.C."/>
            <person name="Brockman F.J."/>
            <person name="Arkin A.P."/>
            <person name="Onstott T.C."/>
        </authorList>
    </citation>
    <scope>NUCLEOTIDE SEQUENCE [LARGE SCALE GENOMIC DNA]</scope>
    <source>
        <strain evidence="5 6">MP104C</strain>
    </source>
</reference>
<evidence type="ECO:0000256" key="2">
    <source>
        <dbReference type="ARBA" id="ARBA00022801"/>
    </source>
</evidence>
<dbReference type="Pfam" id="PF01522">
    <property type="entry name" value="Polysacc_deac_1"/>
    <property type="match status" value="1"/>
</dbReference>
<dbReference type="GO" id="GO:0005975">
    <property type="term" value="P:carbohydrate metabolic process"/>
    <property type="evidence" value="ECO:0007669"/>
    <property type="project" value="InterPro"/>
</dbReference>
<dbReference type="HOGENOM" id="CLU_021264_0_2_9"/>
<dbReference type="PROSITE" id="PS51677">
    <property type="entry name" value="NODB"/>
    <property type="match status" value="1"/>
</dbReference>
<evidence type="ECO:0000313" key="5">
    <source>
        <dbReference type="EMBL" id="ACA59448.1"/>
    </source>
</evidence>
<dbReference type="InterPro" id="IPR050248">
    <property type="entry name" value="Polysacc_deacetylase_ArnD"/>
</dbReference>
<dbReference type="SUPFAM" id="SSF88713">
    <property type="entry name" value="Glycoside hydrolase/deacetylase"/>
    <property type="match status" value="1"/>
</dbReference>
<dbReference type="AlphaFoldDB" id="B1I394"/>
<dbReference type="eggNOG" id="COG0726">
    <property type="taxonomic scope" value="Bacteria"/>
</dbReference>
<gene>
    <name evidence="5" type="ordered locus">Daud_0935</name>
</gene>
<name>B1I394_DESAP</name>
<dbReference type="InterPro" id="IPR011330">
    <property type="entry name" value="Glyco_hydro/deAcase_b/a-brl"/>
</dbReference>
<dbReference type="Gene3D" id="3.20.20.370">
    <property type="entry name" value="Glycoside hydrolase/deacetylase"/>
    <property type="match status" value="1"/>
</dbReference>
<organism evidence="5 6">
    <name type="scientific">Desulforudis audaxviator (strain MP104C)</name>
    <dbReference type="NCBI Taxonomy" id="477974"/>
    <lineage>
        <taxon>Bacteria</taxon>
        <taxon>Bacillati</taxon>
        <taxon>Bacillota</taxon>
        <taxon>Clostridia</taxon>
        <taxon>Thermoanaerobacterales</taxon>
        <taxon>Candidatus Desulforudaceae</taxon>
        <taxon>Candidatus Desulforudis</taxon>
    </lineage>
</organism>
<evidence type="ECO:0000259" key="4">
    <source>
        <dbReference type="PROSITE" id="PS51677"/>
    </source>
</evidence>
<dbReference type="CDD" id="cd10950">
    <property type="entry name" value="CE4_BsYlxY_like"/>
    <property type="match status" value="1"/>
</dbReference>
<dbReference type="InterPro" id="IPR002509">
    <property type="entry name" value="NODB_dom"/>
</dbReference>
<dbReference type="EMBL" id="CP000860">
    <property type="protein sequence ID" value="ACA59448.1"/>
    <property type="molecule type" value="Genomic_DNA"/>
</dbReference>
<dbReference type="GO" id="GO:0016020">
    <property type="term" value="C:membrane"/>
    <property type="evidence" value="ECO:0007669"/>
    <property type="project" value="TreeGrafter"/>
</dbReference>
<accession>B1I394</accession>
<keyword evidence="6" id="KW-1185">Reference proteome</keyword>
<evidence type="ECO:0000256" key="3">
    <source>
        <dbReference type="SAM" id="MobiDB-lite"/>
    </source>
</evidence>
<sequence>MRLAVLTAVLCLAVGGLWWRWSPAVPATGPQPVYHGPGDSRAVALAVNVDWGEECVPEILNICREHDIHLTFFVTGRWAGKFPDLVRRMAEEGHEIGNHGFGHPHPDMLSVEQNLRDIQRAETVIRGIISRRTTLFAPPYGERGPAVLQAAGQAGYRTILWSVDTLDWKVRNADVITGRVVNRVHPGAIVLMHPLDATTKALPVIITELEKDGYRFVTVSRLLGVGSETKPESAQGPRRETRSGQQFVRTRHRGIWSAGKEFPAPGRIEAGSAVILEVCSR</sequence>
<keyword evidence="2" id="KW-0378">Hydrolase</keyword>
<dbReference type="PANTHER" id="PTHR10587">
    <property type="entry name" value="GLYCOSYL TRANSFERASE-RELATED"/>
    <property type="match status" value="1"/>
</dbReference>